<dbReference type="Proteomes" id="UP000281553">
    <property type="component" value="Unassembled WGS sequence"/>
</dbReference>
<dbReference type="SUPFAM" id="SSF49265">
    <property type="entry name" value="Fibronectin type III"/>
    <property type="match status" value="1"/>
</dbReference>
<dbReference type="OrthoDB" id="10052517at2759"/>
<sequence>MQGDTKQANYVLRSGQRVEDHIYVAYKEILDNGGAPVSNYIVEKQDATTGDWVPVSKFVRQPEFEVTGLDEGKKYKFRVRAENPYGVGEPLEADRAITAENPIVPPGQVSGLEVTDVDADSVTLAWTKPRNTGNGKVSGYVVEYKPANGDEWIKAPGGSPKDTTATGLSL</sequence>
<feature type="domain" description="Fibronectin type-III" evidence="2">
    <location>
        <begin position="105"/>
        <end position="170"/>
    </location>
</feature>
<evidence type="ECO:0000313" key="4">
    <source>
        <dbReference type="Proteomes" id="UP000281553"/>
    </source>
</evidence>
<dbReference type="InterPro" id="IPR036116">
    <property type="entry name" value="FN3_sf"/>
</dbReference>
<dbReference type="CDD" id="cd00063">
    <property type="entry name" value="FN3"/>
    <property type="match status" value="2"/>
</dbReference>
<reference evidence="3 4" key="1">
    <citation type="submission" date="2018-11" db="EMBL/GenBank/DDBJ databases">
        <authorList>
            <consortium name="Pathogen Informatics"/>
        </authorList>
    </citation>
    <scope>NUCLEOTIDE SEQUENCE [LARGE SCALE GENOMIC DNA]</scope>
</reference>
<dbReference type="InterPro" id="IPR013783">
    <property type="entry name" value="Ig-like_fold"/>
</dbReference>
<protein>
    <recommendedName>
        <fullName evidence="2">Fibronectin type-III domain-containing protein</fullName>
    </recommendedName>
</protein>
<keyword evidence="1" id="KW-0393">Immunoglobulin domain</keyword>
<dbReference type="Pfam" id="PF00041">
    <property type="entry name" value="fn3"/>
    <property type="match status" value="2"/>
</dbReference>
<dbReference type="InterPro" id="IPR003961">
    <property type="entry name" value="FN3_dom"/>
</dbReference>
<dbReference type="EMBL" id="UYRU01003863">
    <property type="protein sequence ID" value="VDK36600.1"/>
    <property type="molecule type" value="Genomic_DNA"/>
</dbReference>
<evidence type="ECO:0000313" key="3">
    <source>
        <dbReference type="EMBL" id="VDK36600.1"/>
    </source>
</evidence>
<dbReference type="SMART" id="SM00060">
    <property type="entry name" value="FN3"/>
    <property type="match status" value="2"/>
</dbReference>
<name>A0A3P6PWZ7_DIBLA</name>
<accession>A0A3P6PWZ7</accession>
<proteinExistence type="predicted"/>
<keyword evidence="4" id="KW-1185">Reference proteome</keyword>
<feature type="domain" description="Fibronectin type-III" evidence="2">
    <location>
        <begin position="6"/>
        <end position="101"/>
    </location>
</feature>
<dbReference type="PROSITE" id="PS50853">
    <property type="entry name" value="FN3"/>
    <property type="match status" value="2"/>
</dbReference>
<dbReference type="AlphaFoldDB" id="A0A3P6PWZ7"/>
<evidence type="ECO:0000259" key="2">
    <source>
        <dbReference type="PROSITE" id="PS50853"/>
    </source>
</evidence>
<gene>
    <name evidence="3" type="ORF">DILT_LOCUS782</name>
</gene>
<dbReference type="Gene3D" id="2.60.40.10">
    <property type="entry name" value="Immunoglobulins"/>
    <property type="match status" value="2"/>
</dbReference>
<dbReference type="PANTHER" id="PTHR14340:SF9">
    <property type="entry name" value="FIBRONECTIN TYPE-III DOMAIN-CONTAINING PROTEIN"/>
    <property type="match status" value="1"/>
</dbReference>
<dbReference type="PRINTS" id="PR00014">
    <property type="entry name" value="FNTYPEIII"/>
</dbReference>
<dbReference type="PANTHER" id="PTHR14340">
    <property type="entry name" value="MICROFIBRIL-ASSOCIATED GLYCOPROTEIN 3"/>
    <property type="match status" value="1"/>
</dbReference>
<organism evidence="3 4">
    <name type="scientific">Dibothriocephalus latus</name>
    <name type="common">Fish tapeworm</name>
    <name type="synonym">Diphyllobothrium latum</name>
    <dbReference type="NCBI Taxonomy" id="60516"/>
    <lineage>
        <taxon>Eukaryota</taxon>
        <taxon>Metazoa</taxon>
        <taxon>Spiralia</taxon>
        <taxon>Lophotrochozoa</taxon>
        <taxon>Platyhelminthes</taxon>
        <taxon>Cestoda</taxon>
        <taxon>Eucestoda</taxon>
        <taxon>Diphyllobothriidea</taxon>
        <taxon>Diphyllobothriidae</taxon>
        <taxon>Dibothriocephalus</taxon>
    </lineage>
</organism>
<evidence type="ECO:0000256" key="1">
    <source>
        <dbReference type="ARBA" id="ARBA00023319"/>
    </source>
</evidence>